<keyword evidence="3" id="KW-1185">Reference proteome</keyword>
<dbReference type="Proteomes" id="UP001595816">
    <property type="component" value="Unassembled WGS sequence"/>
</dbReference>
<dbReference type="EMBL" id="JBHSAY010000013">
    <property type="protein sequence ID" value="MFC4133684.1"/>
    <property type="molecule type" value="Genomic_DNA"/>
</dbReference>
<organism evidence="2 3">
    <name type="scientific">Hamadaea flava</name>
    <dbReference type="NCBI Taxonomy" id="1742688"/>
    <lineage>
        <taxon>Bacteria</taxon>
        <taxon>Bacillati</taxon>
        <taxon>Actinomycetota</taxon>
        <taxon>Actinomycetes</taxon>
        <taxon>Micromonosporales</taxon>
        <taxon>Micromonosporaceae</taxon>
        <taxon>Hamadaea</taxon>
    </lineage>
</organism>
<sequence length="409" mass="41961">MVFKKLLGSLGIGGPTVDTVLSTPTATPGGPLQGQIHLKGGGSDTDIEGITLILVAQSAGATFEVARINATGRFTLPAGATHAIPLNSQTPWETPITTIYGQPLPGTTLGVHTQVDVRGGSGKTDLDPLTVAPLPVHNHLLDALGTLGCRFIRADLRPGQQVGLPTPVVQRIAFYAPADARQPGAHLPQLSLNFAANAHALDIEIEAGWGTPPIHHTLAHTDAGGDLTEIIASWVREALARVPQQSTQPGAFMQPAQPGYQQQPGYRPSGPGYAAAGNHGGYRGGHDRGYDRGYDYRGYDSGRRGPGMGGMIAAGAGGAALGFLGGMVISDMMTPDVNVTENVTENYYDTGGDTGDSGYTDTGYDPGYADTSYDGGGYDSGGYDAGGDFGGGDFGGGDFGGGDFGGGDF</sequence>
<dbReference type="RefSeq" id="WP_253750604.1">
    <property type="nucleotide sequence ID" value="NZ_JAMZDZ010000001.1"/>
</dbReference>
<dbReference type="InterPro" id="IPR009776">
    <property type="entry name" value="Spore_0_M"/>
</dbReference>
<feature type="region of interest" description="Disordered" evidence="1">
    <location>
        <begin position="347"/>
        <end position="366"/>
    </location>
</feature>
<comment type="caution">
    <text evidence="2">The sequence shown here is derived from an EMBL/GenBank/DDBJ whole genome shotgun (WGS) entry which is preliminary data.</text>
</comment>
<gene>
    <name evidence="2" type="ORF">ACFOZ4_23995</name>
</gene>
<evidence type="ECO:0000313" key="3">
    <source>
        <dbReference type="Proteomes" id="UP001595816"/>
    </source>
</evidence>
<dbReference type="PANTHER" id="PTHR40053">
    <property type="entry name" value="SPORULATION-CONTROL PROTEIN SPO0M"/>
    <property type="match status" value="1"/>
</dbReference>
<dbReference type="PANTHER" id="PTHR40053:SF1">
    <property type="entry name" value="SPORULATION-CONTROL PROTEIN SPO0M"/>
    <property type="match status" value="1"/>
</dbReference>
<evidence type="ECO:0000256" key="1">
    <source>
        <dbReference type="SAM" id="MobiDB-lite"/>
    </source>
</evidence>
<name>A0ABV8LT40_9ACTN</name>
<protein>
    <submittedName>
        <fullName evidence="2">Sporulation protein</fullName>
    </submittedName>
</protein>
<reference evidence="3" key="1">
    <citation type="journal article" date="2019" name="Int. J. Syst. Evol. Microbiol.">
        <title>The Global Catalogue of Microorganisms (GCM) 10K type strain sequencing project: providing services to taxonomists for standard genome sequencing and annotation.</title>
        <authorList>
            <consortium name="The Broad Institute Genomics Platform"/>
            <consortium name="The Broad Institute Genome Sequencing Center for Infectious Disease"/>
            <person name="Wu L."/>
            <person name="Ma J."/>
        </authorList>
    </citation>
    <scope>NUCLEOTIDE SEQUENCE [LARGE SCALE GENOMIC DNA]</scope>
    <source>
        <strain evidence="3">CGMCC 4.7289</strain>
    </source>
</reference>
<accession>A0ABV8LT40</accession>
<proteinExistence type="predicted"/>
<dbReference type="Pfam" id="PF07070">
    <property type="entry name" value="Spo0M"/>
    <property type="match status" value="1"/>
</dbReference>
<evidence type="ECO:0000313" key="2">
    <source>
        <dbReference type="EMBL" id="MFC4133684.1"/>
    </source>
</evidence>